<reference evidence="8" key="1">
    <citation type="submission" date="2019-11" db="EMBL/GenBank/DDBJ databases">
        <title>Characterization of Clostridium perfringens isolates from swine manure treated agricultural soils.</title>
        <authorList>
            <person name="Wushke S.T."/>
        </authorList>
    </citation>
    <scope>NUCLEOTIDE SEQUENCE</scope>
    <source>
        <strain evidence="8">X62</strain>
    </source>
</reference>
<keyword evidence="2" id="KW-0813">Transport</keyword>
<sequence>MEIKNKKKRILTLKKKDALTGWLFVSPALIGFSIFTFGSIIYSFYLSLTDYNLMTKPKFVGLENYIRAFTKDDYFYKYFGNTLYFVVFLVPIVLIISLLLALLINKKAGKLSNAY</sequence>
<proteinExistence type="predicted"/>
<dbReference type="InterPro" id="IPR051393">
    <property type="entry name" value="ABC_transporter_permease"/>
</dbReference>
<evidence type="ECO:0000313" key="9">
    <source>
        <dbReference type="Proteomes" id="UP001288944"/>
    </source>
</evidence>
<dbReference type="AlphaFoldDB" id="A0AAW9K9C3"/>
<dbReference type="Gene3D" id="1.10.3720.10">
    <property type="entry name" value="MetI-like"/>
    <property type="match status" value="1"/>
</dbReference>
<dbReference type="EMBL" id="WNUR01001018">
    <property type="protein sequence ID" value="MDZ7543286.1"/>
    <property type="molecule type" value="Genomic_DNA"/>
</dbReference>
<dbReference type="PANTHER" id="PTHR30193">
    <property type="entry name" value="ABC TRANSPORTER PERMEASE PROTEIN"/>
    <property type="match status" value="1"/>
</dbReference>
<keyword evidence="6 7" id="KW-0472">Membrane</keyword>
<feature type="transmembrane region" description="Helical" evidence="7">
    <location>
        <begin position="21"/>
        <end position="45"/>
    </location>
</feature>
<comment type="subcellular location">
    <subcellularLocation>
        <location evidence="1">Cell membrane</location>
        <topology evidence="1">Multi-pass membrane protein</topology>
    </subcellularLocation>
</comment>
<keyword evidence="3" id="KW-1003">Cell membrane</keyword>
<comment type="caution">
    <text evidence="8">The sequence shown here is derived from an EMBL/GenBank/DDBJ whole genome shotgun (WGS) entry which is preliminary data.</text>
</comment>
<dbReference type="PANTHER" id="PTHR30193:SF37">
    <property type="entry name" value="INNER MEMBRANE ABC TRANSPORTER PERMEASE PROTEIN YCJO"/>
    <property type="match status" value="1"/>
</dbReference>
<evidence type="ECO:0000256" key="1">
    <source>
        <dbReference type="ARBA" id="ARBA00004651"/>
    </source>
</evidence>
<evidence type="ECO:0000313" key="8">
    <source>
        <dbReference type="EMBL" id="MDZ7543286.1"/>
    </source>
</evidence>
<organism evidence="8 9">
    <name type="scientific">Clostridium perfringens</name>
    <dbReference type="NCBI Taxonomy" id="1502"/>
    <lineage>
        <taxon>Bacteria</taxon>
        <taxon>Bacillati</taxon>
        <taxon>Bacillota</taxon>
        <taxon>Clostridia</taxon>
        <taxon>Eubacteriales</taxon>
        <taxon>Clostridiaceae</taxon>
        <taxon>Clostridium</taxon>
    </lineage>
</organism>
<evidence type="ECO:0000256" key="6">
    <source>
        <dbReference type="ARBA" id="ARBA00023136"/>
    </source>
</evidence>
<keyword evidence="5 7" id="KW-1133">Transmembrane helix</keyword>
<keyword evidence="4 7" id="KW-0812">Transmembrane</keyword>
<feature type="transmembrane region" description="Helical" evidence="7">
    <location>
        <begin position="83"/>
        <end position="104"/>
    </location>
</feature>
<evidence type="ECO:0000256" key="5">
    <source>
        <dbReference type="ARBA" id="ARBA00022989"/>
    </source>
</evidence>
<dbReference type="SUPFAM" id="SSF161098">
    <property type="entry name" value="MetI-like"/>
    <property type="match status" value="1"/>
</dbReference>
<dbReference type="GO" id="GO:0005886">
    <property type="term" value="C:plasma membrane"/>
    <property type="evidence" value="ECO:0007669"/>
    <property type="project" value="UniProtKB-SubCell"/>
</dbReference>
<dbReference type="Proteomes" id="UP001288944">
    <property type="component" value="Unassembled WGS sequence"/>
</dbReference>
<name>A0AAW9K9C3_CLOPF</name>
<dbReference type="InterPro" id="IPR035906">
    <property type="entry name" value="MetI-like_sf"/>
</dbReference>
<feature type="non-terminal residue" evidence="8">
    <location>
        <position position="115"/>
    </location>
</feature>
<evidence type="ECO:0000256" key="4">
    <source>
        <dbReference type="ARBA" id="ARBA00022692"/>
    </source>
</evidence>
<protein>
    <submittedName>
        <fullName evidence="8">Sugar ABC transporter permease</fullName>
    </submittedName>
</protein>
<gene>
    <name evidence="8" type="ORF">GNF83_19325</name>
</gene>
<evidence type="ECO:0000256" key="3">
    <source>
        <dbReference type="ARBA" id="ARBA00022475"/>
    </source>
</evidence>
<evidence type="ECO:0000256" key="7">
    <source>
        <dbReference type="SAM" id="Phobius"/>
    </source>
</evidence>
<evidence type="ECO:0000256" key="2">
    <source>
        <dbReference type="ARBA" id="ARBA00022448"/>
    </source>
</evidence>
<accession>A0AAW9K9C3</accession>